<evidence type="ECO:0000256" key="10">
    <source>
        <dbReference type="ARBA" id="ARBA00023242"/>
    </source>
</evidence>
<keyword evidence="10" id="KW-0539">Nucleus</keyword>
<dbReference type="SUPFAM" id="SSF55729">
    <property type="entry name" value="Acyl-CoA N-acyltransferases (Nat)"/>
    <property type="match status" value="1"/>
</dbReference>
<accession>A0A2X0MJD6</accession>
<name>A0A2X0MJD6_9BASI</name>
<dbReference type="GO" id="GO:0000123">
    <property type="term" value="C:histone acetyltransferase complex"/>
    <property type="evidence" value="ECO:0007669"/>
    <property type="project" value="TreeGrafter"/>
</dbReference>
<keyword evidence="7 12" id="KW-0103">Bromodomain</keyword>
<organism evidence="16 17">
    <name type="scientific">Microbotryum silenes-dioicae</name>
    <dbReference type="NCBI Taxonomy" id="796604"/>
    <lineage>
        <taxon>Eukaryota</taxon>
        <taxon>Fungi</taxon>
        <taxon>Dikarya</taxon>
        <taxon>Basidiomycota</taxon>
        <taxon>Pucciniomycotina</taxon>
        <taxon>Microbotryomycetes</taxon>
        <taxon>Microbotryales</taxon>
        <taxon>Microbotryaceae</taxon>
        <taxon>Microbotryum</taxon>
    </lineage>
</organism>
<evidence type="ECO:0000256" key="2">
    <source>
        <dbReference type="ARBA" id="ARBA00008607"/>
    </source>
</evidence>
<dbReference type="InterPro" id="IPR016181">
    <property type="entry name" value="Acyl_CoA_acyltransferase"/>
</dbReference>
<feature type="compositionally biased region" description="Acidic residues" evidence="13">
    <location>
        <begin position="286"/>
        <end position="297"/>
    </location>
</feature>
<evidence type="ECO:0000256" key="7">
    <source>
        <dbReference type="ARBA" id="ARBA00023117"/>
    </source>
</evidence>
<feature type="compositionally biased region" description="Acidic residues" evidence="13">
    <location>
        <begin position="108"/>
        <end position="132"/>
    </location>
</feature>
<dbReference type="InterPro" id="IPR037800">
    <property type="entry name" value="GCN5"/>
</dbReference>
<feature type="compositionally biased region" description="Acidic residues" evidence="13">
    <location>
        <begin position="38"/>
        <end position="49"/>
    </location>
</feature>
<comment type="subcellular location">
    <subcellularLocation>
        <location evidence="1">Nucleus</location>
    </subcellularLocation>
</comment>
<dbReference type="SMART" id="SM00297">
    <property type="entry name" value="BROMO"/>
    <property type="match status" value="1"/>
</dbReference>
<evidence type="ECO:0000313" key="16">
    <source>
        <dbReference type="EMBL" id="SGY99995.1"/>
    </source>
</evidence>
<dbReference type="PROSITE" id="PS51186">
    <property type="entry name" value="GNAT"/>
    <property type="match status" value="1"/>
</dbReference>
<dbReference type="InterPro" id="IPR001487">
    <property type="entry name" value="Bromodomain"/>
</dbReference>
<feature type="compositionally biased region" description="Polar residues" evidence="13">
    <location>
        <begin position="171"/>
        <end position="200"/>
    </location>
</feature>
<evidence type="ECO:0000313" key="17">
    <source>
        <dbReference type="Proteomes" id="UP000249464"/>
    </source>
</evidence>
<evidence type="ECO:0000256" key="9">
    <source>
        <dbReference type="ARBA" id="ARBA00023163"/>
    </source>
</evidence>
<protein>
    <recommendedName>
        <fullName evidence="3">histone acetyltransferase</fullName>
        <ecNumber evidence="3">2.3.1.48</ecNumber>
    </recommendedName>
</protein>
<keyword evidence="8" id="KW-0010">Activator</keyword>
<evidence type="ECO:0000256" key="1">
    <source>
        <dbReference type="ARBA" id="ARBA00004123"/>
    </source>
</evidence>
<sequence length="663" mass="74181">MAPPKRKSPPPSSSSSSSNIKRQKMTASTRATPAAVEPEAEIVVVDESDSLSSLSPVQTPEEGEDEDEDEDEDEEDEDDVPLHSLVRSKTAVVTGDTTTAKKAQRPDPDDDDDPDDPDDDSDEDDDDDDDGDSSFVDLDELTRQDKLDHPLTPTTTVTEAPALIVDHAVTSAKSVPASQTRPPASSPTKPEMSNSNRSSTGGKGKKGEEALQQAVAAREDVERRRVELKGPNVENPVVKQLEKEIQQQREADEEEEEDEHARTKVKEEKANGEGSKKNGDGKGEGEGEGEDAEDGEEPPTPPKRERPALAEERANVIQFRVVTNDCKPDSMIILTGLKNVFQKQLPKMPREYIARLVFDRAHWSLAIVKRGLEVVGGITYRPFEGQKFAEIGYGSHMMNHLKDYVKSSTSCMHFLTYADNYAIGYFKKQGFTKEIHLDRSVWAGYIKDYEGGTIMHCAMIPRIKYLDVREMLTQQKEVILSKIRIKSQSHIVHPGLPYWKTLPPGTCIEASQVPGLKESGWTPEMEELTRRPKRGPQFAVMKKLLTLLIDHPSSWAFASPVNAAEVTDYYDVIKEPMDLATMENKLEANSYTVLADFLYDAKLIFDNCRQYNDNGSNCEFREEEAKIRTITEWSECSALELDVKNANKLEAYLKEQVKVYQEP</sequence>
<dbReference type="GO" id="GO:0045944">
    <property type="term" value="P:positive regulation of transcription by RNA polymerase II"/>
    <property type="evidence" value="ECO:0007669"/>
    <property type="project" value="TreeGrafter"/>
</dbReference>
<dbReference type="EC" id="2.3.1.48" evidence="3"/>
<dbReference type="InterPro" id="IPR018359">
    <property type="entry name" value="Bromodomain_CS"/>
</dbReference>
<evidence type="ECO:0000256" key="5">
    <source>
        <dbReference type="ARBA" id="ARBA00022853"/>
    </source>
</evidence>
<dbReference type="PANTHER" id="PTHR45750:SF3">
    <property type="entry name" value="HISTONE ACETYLTRANSFERASE"/>
    <property type="match status" value="1"/>
</dbReference>
<feature type="compositionally biased region" description="Basic and acidic residues" evidence="13">
    <location>
        <begin position="140"/>
        <end position="149"/>
    </location>
</feature>
<dbReference type="AlphaFoldDB" id="A0A2X0MJD6"/>
<evidence type="ECO:0000256" key="13">
    <source>
        <dbReference type="SAM" id="MobiDB-lite"/>
    </source>
</evidence>
<feature type="compositionally biased region" description="Acidic residues" evidence="13">
    <location>
        <begin position="61"/>
        <end position="79"/>
    </location>
</feature>
<keyword evidence="9" id="KW-0804">Transcription</keyword>
<evidence type="ECO:0000256" key="6">
    <source>
        <dbReference type="ARBA" id="ARBA00023015"/>
    </source>
</evidence>
<dbReference type="GO" id="GO:0010484">
    <property type="term" value="F:histone H3 acetyltransferase activity"/>
    <property type="evidence" value="ECO:0007669"/>
    <property type="project" value="TreeGrafter"/>
</dbReference>
<dbReference type="Gene3D" id="1.20.920.10">
    <property type="entry name" value="Bromodomain-like"/>
    <property type="match status" value="1"/>
</dbReference>
<keyword evidence="5" id="KW-0156">Chromatin regulator</keyword>
<evidence type="ECO:0000259" key="15">
    <source>
        <dbReference type="PROSITE" id="PS51186"/>
    </source>
</evidence>
<evidence type="ECO:0000256" key="8">
    <source>
        <dbReference type="ARBA" id="ARBA00023159"/>
    </source>
</evidence>
<feature type="domain" description="Bromo" evidence="14">
    <location>
        <begin position="549"/>
        <end position="619"/>
    </location>
</feature>
<dbReference type="InterPro" id="IPR000182">
    <property type="entry name" value="GNAT_dom"/>
</dbReference>
<dbReference type="EMBL" id="FQNC01000065">
    <property type="protein sequence ID" value="SGY99995.1"/>
    <property type="molecule type" value="Genomic_DNA"/>
</dbReference>
<keyword evidence="6" id="KW-0805">Transcription regulation</keyword>
<proteinExistence type="inferred from homology"/>
<dbReference type="PROSITE" id="PS50014">
    <property type="entry name" value="BROMODOMAIN_2"/>
    <property type="match status" value="1"/>
</dbReference>
<comment type="similarity">
    <text evidence="2">Belongs to the acetyltransferase family. GCN5 subfamily.</text>
</comment>
<dbReference type="InterPro" id="IPR036427">
    <property type="entry name" value="Bromodomain-like_sf"/>
</dbReference>
<evidence type="ECO:0000256" key="4">
    <source>
        <dbReference type="ARBA" id="ARBA00022679"/>
    </source>
</evidence>
<keyword evidence="4" id="KW-0808">Transferase</keyword>
<evidence type="ECO:0000256" key="12">
    <source>
        <dbReference type="PROSITE-ProRule" id="PRU00035"/>
    </source>
</evidence>
<evidence type="ECO:0000256" key="11">
    <source>
        <dbReference type="ARBA" id="ARBA00023315"/>
    </source>
</evidence>
<dbReference type="GO" id="GO:0005634">
    <property type="term" value="C:nucleus"/>
    <property type="evidence" value="ECO:0007669"/>
    <property type="project" value="UniProtKB-SubCell"/>
</dbReference>
<feature type="region of interest" description="Disordered" evidence="13">
    <location>
        <begin position="1"/>
        <end position="308"/>
    </location>
</feature>
<evidence type="ECO:0000256" key="3">
    <source>
        <dbReference type="ARBA" id="ARBA00013184"/>
    </source>
</evidence>
<keyword evidence="17" id="KW-1185">Reference proteome</keyword>
<dbReference type="PANTHER" id="PTHR45750">
    <property type="entry name" value="GH11602P"/>
    <property type="match status" value="1"/>
</dbReference>
<dbReference type="Proteomes" id="UP000249464">
    <property type="component" value="Unassembled WGS sequence"/>
</dbReference>
<dbReference type="PROSITE" id="PS00633">
    <property type="entry name" value="BROMODOMAIN_1"/>
    <property type="match status" value="1"/>
</dbReference>
<dbReference type="STRING" id="796604.A0A2X0MJD6"/>
<dbReference type="PRINTS" id="PR00503">
    <property type="entry name" value="BROMODOMAIN"/>
</dbReference>
<feature type="compositionally biased region" description="Basic and acidic residues" evidence="13">
    <location>
        <begin position="259"/>
        <end position="285"/>
    </location>
</feature>
<feature type="domain" description="N-acetyltransferase" evidence="15">
    <location>
        <begin position="317"/>
        <end position="460"/>
    </location>
</feature>
<dbReference type="SUPFAM" id="SSF47370">
    <property type="entry name" value="Bromodomain"/>
    <property type="match status" value="1"/>
</dbReference>
<keyword evidence="11" id="KW-0012">Acyltransferase</keyword>
<dbReference type="Pfam" id="PF00439">
    <property type="entry name" value="Bromodomain"/>
    <property type="match status" value="1"/>
</dbReference>
<dbReference type="Gene3D" id="3.40.630.30">
    <property type="match status" value="1"/>
</dbReference>
<reference evidence="16 17" key="1">
    <citation type="submission" date="2016-11" db="EMBL/GenBank/DDBJ databases">
        <authorList>
            <person name="Jaros S."/>
            <person name="Januszkiewicz K."/>
            <person name="Wedrychowicz H."/>
        </authorList>
    </citation>
    <scope>NUCLEOTIDE SEQUENCE [LARGE SCALE GENOMIC DNA]</scope>
</reference>
<feature type="compositionally biased region" description="Basic and acidic residues" evidence="13">
    <location>
        <begin position="217"/>
        <end position="228"/>
    </location>
</feature>
<gene>
    <name evidence="16" type="primary">BQ5605_C034g11320</name>
    <name evidence="16" type="ORF">BQ5605_C034G11320</name>
</gene>
<evidence type="ECO:0000259" key="14">
    <source>
        <dbReference type="PROSITE" id="PS50014"/>
    </source>
</evidence>
<feature type="compositionally biased region" description="Basic and acidic residues" evidence="13">
    <location>
        <begin position="240"/>
        <end position="250"/>
    </location>
</feature>